<reference evidence="2 3" key="1">
    <citation type="submission" date="2024-09" db="EMBL/GenBank/DDBJ databases">
        <title>Rethinking Asexuality: The Enigmatic Case of Functional Sexual Genes in Lepraria (Stereocaulaceae).</title>
        <authorList>
            <person name="Doellman M."/>
            <person name="Sun Y."/>
            <person name="Barcenas-Pena A."/>
            <person name="Lumbsch H.T."/>
            <person name="Grewe F."/>
        </authorList>
    </citation>
    <scope>NUCLEOTIDE SEQUENCE [LARGE SCALE GENOMIC DNA]</scope>
    <source>
        <strain evidence="2 3">Grewe 0041</strain>
    </source>
</reference>
<feature type="region of interest" description="Disordered" evidence="1">
    <location>
        <begin position="34"/>
        <end position="257"/>
    </location>
</feature>
<dbReference type="EMBL" id="JBHFEH010000068">
    <property type="protein sequence ID" value="KAL2049242.1"/>
    <property type="molecule type" value="Genomic_DNA"/>
</dbReference>
<protein>
    <submittedName>
        <fullName evidence="2">Uncharacterized protein</fullName>
    </submittedName>
</protein>
<gene>
    <name evidence="2" type="ORF">ABVK25_010509</name>
</gene>
<feature type="compositionally biased region" description="Basic and acidic residues" evidence="1">
    <location>
        <begin position="345"/>
        <end position="359"/>
    </location>
</feature>
<feature type="compositionally biased region" description="Polar residues" evidence="1">
    <location>
        <begin position="566"/>
        <end position="578"/>
    </location>
</feature>
<feature type="compositionally biased region" description="Polar residues" evidence="1">
    <location>
        <begin position="44"/>
        <end position="55"/>
    </location>
</feature>
<feature type="compositionally biased region" description="Low complexity" evidence="1">
    <location>
        <begin position="99"/>
        <end position="115"/>
    </location>
</feature>
<feature type="compositionally biased region" description="Polar residues" evidence="1">
    <location>
        <begin position="428"/>
        <end position="443"/>
    </location>
</feature>
<accession>A0ABR4AU72</accession>
<feature type="region of interest" description="Disordered" evidence="1">
    <location>
        <begin position="282"/>
        <end position="443"/>
    </location>
</feature>
<keyword evidence="3" id="KW-1185">Reference proteome</keyword>
<feature type="compositionally biased region" description="Basic and acidic residues" evidence="1">
    <location>
        <begin position="184"/>
        <end position="195"/>
    </location>
</feature>
<name>A0ABR4AU72_9LECA</name>
<organism evidence="2 3">
    <name type="scientific">Lepraria finkii</name>
    <dbReference type="NCBI Taxonomy" id="1340010"/>
    <lineage>
        <taxon>Eukaryota</taxon>
        <taxon>Fungi</taxon>
        <taxon>Dikarya</taxon>
        <taxon>Ascomycota</taxon>
        <taxon>Pezizomycotina</taxon>
        <taxon>Lecanoromycetes</taxon>
        <taxon>OSLEUM clade</taxon>
        <taxon>Lecanoromycetidae</taxon>
        <taxon>Lecanorales</taxon>
        <taxon>Lecanorineae</taxon>
        <taxon>Stereocaulaceae</taxon>
        <taxon>Lepraria</taxon>
    </lineage>
</organism>
<feature type="compositionally biased region" description="Basic and acidic residues" evidence="1">
    <location>
        <begin position="126"/>
        <end position="135"/>
    </location>
</feature>
<proteinExistence type="predicted"/>
<feature type="compositionally biased region" description="Basic residues" evidence="1">
    <location>
        <begin position="1"/>
        <end position="11"/>
    </location>
</feature>
<feature type="compositionally biased region" description="Pro residues" evidence="1">
    <location>
        <begin position="635"/>
        <end position="644"/>
    </location>
</feature>
<evidence type="ECO:0000256" key="1">
    <source>
        <dbReference type="SAM" id="MobiDB-lite"/>
    </source>
</evidence>
<feature type="compositionally biased region" description="Polar residues" evidence="1">
    <location>
        <begin position="403"/>
        <end position="420"/>
    </location>
</feature>
<feature type="compositionally biased region" description="Acidic residues" evidence="1">
    <location>
        <begin position="360"/>
        <end position="370"/>
    </location>
</feature>
<feature type="region of interest" description="Disordered" evidence="1">
    <location>
        <begin position="502"/>
        <end position="579"/>
    </location>
</feature>
<feature type="compositionally biased region" description="Basic and acidic residues" evidence="1">
    <location>
        <begin position="244"/>
        <end position="257"/>
    </location>
</feature>
<feature type="region of interest" description="Disordered" evidence="1">
    <location>
        <begin position="678"/>
        <end position="700"/>
    </location>
</feature>
<dbReference type="Proteomes" id="UP001590951">
    <property type="component" value="Unassembled WGS sequence"/>
</dbReference>
<feature type="compositionally biased region" description="Polar residues" evidence="1">
    <location>
        <begin position="691"/>
        <end position="700"/>
    </location>
</feature>
<feature type="compositionally biased region" description="Low complexity" evidence="1">
    <location>
        <begin position="383"/>
        <end position="392"/>
    </location>
</feature>
<sequence>MSTRPKKRRSTGRTYETEPNVKQVYFPAPKRTIKERGPAWSAPSKYQQTITQMNPLRSFYHPNSEDEDLKSDHGNEEEEESYVASPVGRKRRKILPEKTPGTTRNTGTRNAQRQTITQMDPFRSIYDPDTKGKDLDYEDEAEKENHAPPRIGRKRRKIELEKAPGPRLAKGMAKWKANKAKSHLSQEEEQRELSQKGKAGRLSKPTTAATLLLEPQTPRSLRKREIPSSQSPADAPLSTQSRRSIREYTRSPLKERSTHVILPKLSSCKGPCWEKKLELADSMESKEDDSPVSTRTHTFITPIRPDKGLEDTTTLEAPHLSPNDATTEGAGAHKPSDSRQCQGLEIKESSRIHIGREILDSDEEEEEEEYVNASAETQAVLVSSSAPSATSSNHEYVAEPPSNLIQFQLARSSTQPNNPKAQKHARPSQLSLRSNSASQESIQRLQITKHAPTDLSLIGLTTASNPGLHRTESEQASAQLFNDLRRVTEPILETESQFEGAWNSYHPAGNDNPEDDPNNILSSPTPVKLQSSASLTVPTQPLPTRTTTNFTPLQSSTQFKVPVPPSQATTTDVTQPSQRKMPLLQGFPGACKYLSSSHIQVPSSPPPVLPPSSQIQVPSSPPPVLPPSSQIQVPSSPPPMPPLSSSPVAGRKATDPWMGFEWNGIRLTDSQLLPESLLNDSLIGPNRGSLGLSQENLEEE</sequence>
<evidence type="ECO:0000313" key="2">
    <source>
        <dbReference type="EMBL" id="KAL2049242.1"/>
    </source>
</evidence>
<evidence type="ECO:0000313" key="3">
    <source>
        <dbReference type="Proteomes" id="UP001590951"/>
    </source>
</evidence>
<feature type="compositionally biased region" description="Polar residues" evidence="1">
    <location>
        <begin position="227"/>
        <end position="242"/>
    </location>
</feature>
<feature type="region of interest" description="Disordered" evidence="1">
    <location>
        <begin position="1"/>
        <end position="21"/>
    </location>
</feature>
<feature type="compositionally biased region" description="Polar residues" evidence="1">
    <location>
        <begin position="519"/>
        <end position="559"/>
    </location>
</feature>
<feature type="compositionally biased region" description="Acidic residues" evidence="1">
    <location>
        <begin position="65"/>
        <end position="81"/>
    </location>
</feature>
<comment type="caution">
    <text evidence="2">The sequence shown here is derived from an EMBL/GenBank/DDBJ whole genome shotgun (WGS) entry which is preliminary data.</text>
</comment>
<feature type="region of interest" description="Disordered" evidence="1">
    <location>
        <begin position="597"/>
        <end position="655"/>
    </location>
</feature>